<proteinExistence type="predicted"/>
<reference evidence="2 3" key="1">
    <citation type="submission" date="2017-09" db="EMBL/GenBank/DDBJ databases">
        <title>Depth-based differentiation of microbial function through sediment-hosted aquifers and enrichment of novel symbionts in the deep terrestrial subsurface.</title>
        <authorList>
            <person name="Probst A.J."/>
            <person name="Ladd B."/>
            <person name="Jarett J.K."/>
            <person name="Geller-Mcgrath D.E."/>
            <person name="Sieber C.M."/>
            <person name="Emerson J.B."/>
            <person name="Anantharaman K."/>
            <person name="Thomas B.C."/>
            <person name="Malmstrom R."/>
            <person name="Stieglmeier M."/>
            <person name="Klingl A."/>
            <person name="Woyke T."/>
            <person name="Ryan C.M."/>
            <person name="Banfield J.F."/>
        </authorList>
    </citation>
    <scope>NUCLEOTIDE SEQUENCE [LARGE SCALE GENOMIC DNA]</scope>
    <source>
        <strain evidence="2">CG22_combo_CG10-13_8_21_14_all_34_12</strain>
    </source>
</reference>
<dbReference type="PROSITE" id="PS50994">
    <property type="entry name" value="INTEGRASE"/>
    <property type="match status" value="1"/>
</dbReference>
<evidence type="ECO:0000259" key="1">
    <source>
        <dbReference type="PROSITE" id="PS50994"/>
    </source>
</evidence>
<dbReference type="AlphaFoldDB" id="A0A2H0C177"/>
<dbReference type="Proteomes" id="UP000229699">
    <property type="component" value="Unassembled WGS sequence"/>
</dbReference>
<dbReference type="InterPro" id="IPR012337">
    <property type="entry name" value="RNaseH-like_sf"/>
</dbReference>
<dbReference type="InterPro" id="IPR036397">
    <property type="entry name" value="RNaseH_sf"/>
</dbReference>
<dbReference type="SUPFAM" id="SSF53098">
    <property type="entry name" value="Ribonuclease H-like"/>
    <property type="match status" value="1"/>
</dbReference>
<accession>A0A2H0C177</accession>
<dbReference type="EMBL" id="PCTC01000022">
    <property type="protein sequence ID" value="PIP63676.1"/>
    <property type="molecule type" value="Genomic_DNA"/>
</dbReference>
<evidence type="ECO:0000313" key="3">
    <source>
        <dbReference type="Proteomes" id="UP000229699"/>
    </source>
</evidence>
<sequence>MQINMSDSLINNVTQLKEFLKGSKRFDLSLEDSPIEEKYLFIDKTVDRFSYHKLKKKDKKVVINYLRKITGYKKAQLKRLILRAVDGDLKRKSYKRIRPKKIYTSSDIKLLEKTDEFHLRMSEGATKEILRREFEVFHHGNYETISGISHAHITNLRHSPVYNSHWVNGTKSRLVPIGITMPPENYGRPGSIRVDAVHQRDVYHINSVDEITQWEVAVCVPQINEACMIPALRQMFAQYPFIIFNFHSDRGGENINYQVASLLEKERIKQTKSRSYHSNDNAQIESKNGSVIRKNMGWQHINQNLADHVNKYYKNFFNIYLNFHRPCGFPTIEVDDKGRKKRIYHSYLTPYDALKGITEGHKYLKPQHSFEILDKIAYQYSDNEFAEIVRIEERKLFEIIDRENRKSGSLEI</sequence>
<comment type="caution">
    <text evidence="2">The sequence shown here is derived from an EMBL/GenBank/DDBJ whole genome shotgun (WGS) entry which is preliminary data.</text>
</comment>
<protein>
    <submittedName>
        <fullName evidence="2">Integrase</fullName>
    </submittedName>
</protein>
<name>A0A2H0C177_9BACT</name>
<feature type="domain" description="Integrase catalytic" evidence="1">
    <location>
        <begin position="179"/>
        <end position="339"/>
    </location>
</feature>
<evidence type="ECO:0000313" key="2">
    <source>
        <dbReference type="EMBL" id="PIP63676.1"/>
    </source>
</evidence>
<dbReference type="GO" id="GO:0003676">
    <property type="term" value="F:nucleic acid binding"/>
    <property type="evidence" value="ECO:0007669"/>
    <property type="project" value="InterPro"/>
</dbReference>
<dbReference type="Gene3D" id="3.30.420.10">
    <property type="entry name" value="Ribonuclease H-like superfamily/Ribonuclease H"/>
    <property type="match status" value="1"/>
</dbReference>
<dbReference type="InterPro" id="IPR001584">
    <property type="entry name" value="Integrase_cat-core"/>
</dbReference>
<dbReference type="GO" id="GO:0015074">
    <property type="term" value="P:DNA integration"/>
    <property type="evidence" value="ECO:0007669"/>
    <property type="project" value="InterPro"/>
</dbReference>
<gene>
    <name evidence="2" type="ORF">COW97_01150</name>
</gene>
<organism evidence="2 3">
    <name type="scientific">Candidatus Roizmanbacteria bacterium CG22_combo_CG10-13_8_21_14_all_34_12</name>
    <dbReference type="NCBI Taxonomy" id="1974860"/>
    <lineage>
        <taxon>Bacteria</taxon>
        <taxon>Candidatus Roizmaniibacteriota</taxon>
    </lineage>
</organism>